<evidence type="ECO:0000256" key="4">
    <source>
        <dbReference type="ARBA" id="ARBA00022679"/>
    </source>
</evidence>
<dbReference type="Pfam" id="PF12796">
    <property type="entry name" value="Ank_2"/>
    <property type="match status" value="1"/>
</dbReference>
<feature type="domain" description="RING-type" evidence="16">
    <location>
        <begin position="327"/>
        <end position="571"/>
    </location>
</feature>
<dbReference type="PROSITE" id="PS50089">
    <property type="entry name" value="ZF_RING_2"/>
    <property type="match status" value="1"/>
</dbReference>
<feature type="domain" description="RTR1-type" evidence="15">
    <location>
        <begin position="794"/>
        <end position="875"/>
    </location>
</feature>
<dbReference type="InterPro" id="IPR013083">
    <property type="entry name" value="Znf_RING/FYVE/PHD"/>
</dbReference>
<keyword evidence="10" id="KW-0040">ANK repeat</keyword>
<dbReference type="PROSITE" id="PS50088">
    <property type="entry name" value="ANK_REPEAT"/>
    <property type="match status" value="2"/>
</dbReference>
<dbReference type="SUPFAM" id="SSF48403">
    <property type="entry name" value="Ankyrin repeat"/>
    <property type="match status" value="1"/>
</dbReference>
<dbReference type="GO" id="GO:0008270">
    <property type="term" value="F:zinc ion binding"/>
    <property type="evidence" value="ECO:0007669"/>
    <property type="project" value="UniProtKB-KW"/>
</dbReference>
<dbReference type="PANTHER" id="PTHR11685">
    <property type="entry name" value="RBR FAMILY RING FINGER AND IBR DOMAIN-CONTAINING"/>
    <property type="match status" value="1"/>
</dbReference>
<evidence type="ECO:0000256" key="12">
    <source>
        <dbReference type="PROSITE-ProRule" id="PRU00812"/>
    </source>
</evidence>
<dbReference type="GO" id="GO:0061630">
    <property type="term" value="F:ubiquitin protein ligase activity"/>
    <property type="evidence" value="ECO:0007669"/>
    <property type="project" value="UniProtKB-EC"/>
</dbReference>
<dbReference type="EC" id="2.3.2.31" evidence="3"/>
<dbReference type="PROSITE" id="PS51479">
    <property type="entry name" value="ZF_RTR1"/>
    <property type="match status" value="1"/>
</dbReference>
<dbReference type="CDD" id="cd20361">
    <property type="entry name" value="Rcat_RBR_ANKIB1"/>
    <property type="match status" value="1"/>
</dbReference>
<evidence type="ECO:0000256" key="1">
    <source>
        <dbReference type="ARBA" id="ARBA00001798"/>
    </source>
</evidence>
<feature type="region of interest" description="Disordered" evidence="13">
    <location>
        <begin position="1337"/>
        <end position="1356"/>
    </location>
</feature>
<dbReference type="FunFam" id="1.20.120.1750:FF:000003">
    <property type="entry name" value="RBR-type E3 ubiquitin transferase"/>
    <property type="match status" value="1"/>
</dbReference>
<keyword evidence="9" id="KW-0862">Zinc</keyword>
<evidence type="ECO:0000256" key="3">
    <source>
        <dbReference type="ARBA" id="ARBA00012251"/>
    </source>
</evidence>
<dbReference type="PROSITE" id="PS51873">
    <property type="entry name" value="TRIAD"/>
    <property type="match status" value="1"/>
</dbReference>
<dbReference type="InterPro" id="IPR045840">
    <property type="entry name" value="Ariadne"/>
</dbReference>
<evidence type="ECO:0000259" key="15">
    <source>
        <dbReference type="PROSITE" id="PS51479"/>
    </source>
</evidence>
<feature type="region of interest" description="Disordered" evidence="13">
    <location>
        <begin position="1104"/>
        <end position="1134"/>
    </location>
</feature>
<dbReference type="FunFam" id="3.30.40.10:FF:000019">
    <property type="entry name" value="RBR-type E3 ubiquitin transferase"/>
    <property type="match status" value="1"/>
</dbReference>
<keyword evidence="6" id="KW-0677">Repeat</keyword>
<dbReference type="InterPro" id="IPR002110">
    <property type="entry name" value="Ankyrin_rpt"/>
</dbReference>
<keyword evidence="7 11" id="KW-0863">Zinc-finger</keyword>
<dbReference type="SMART" id="SM00248">
    <property type="entry name" value="ANK"/>
    <property type="match status" value="3"/>
</dbReference>
<evidence type="ECO:0000259" key="16">
    <source>
        <dbReference type="PROSITE" id="PS51873"/>
    </source>
</evidence>
<keyword evidence="4" id="KW-0808">Transferase</keyword>
<dbReference type="Gene3D" id="3.30.40.10">
    <property type="entry name" value="Zinc/RING finger domain, C3HC4 (zinc finger)"/>
    <property type="match status" value="1"/>
</dbReference>
<evidence type="ECO:0000256" key="7">
    <source>
        <dbReference type="ARBA" id="ARBA00022771"/>
    </source>
</evidence>
<protein>
    <recommendedName>
        <fullName evidence="3">RBR-type E3 ubiquitin transferase</fullName>
        <ecNumber evidence="3">2.3.2.31</ecNumber>
    </recommendedName>
</protein>
<dbReference type="InterPro" id="IPR036770">
    <property type="entry name" value="Ankyrin_rpt-contain_sf"/>
</dbReference>
<dbReference type="CDD" id="cd20346">
    <property type="entry name" value="BRcat_RBR_ANKIB1"/>
    <property type="match status" value="1"/>
</dbReference>
<sequence length="1450" mass="161046">MGSASSKFKKYLQHGDEFAAMQVFQSSPELRSNLDPSASYGESHSHNTPLHYAAKHGMKHLLRTFLSDLGGNPNKKNADDETAVHCVCRVGQAKSPSAEDRRAACIVMILQWRGPLLQDGEKERAQLNAQDKKGNTALHYASASGLQKCVELLVAQGAGLFLENRDRLTPCDLAVRLAHHDVATYLESRMVFADSCDGINESELIGHEGEAEGDNEVYSGLRAQDLQEAKDQLLVETADMLHIPLFTAEALLRDNEWSKALLLEKWMTNAVQCCEEAGIAPPASALQLVACSPPLLTPSPPSSIITPPPPPHIPGGVVEQDEVGRDVKNLCEICYGEMRSWELQEHGGASCKHQFCATCWESYLSLKIQEGGAHHILCPAVRCNILVDVDFIEKMVSPEIARKYLQFDIQAFVERNKTIKWCPLPGCGRAVKFPEAELETQPFYFPNTKPPPKTSHAVDCGNGHFFCWECLGEAHSPSGCEQWVEWQSKVAEVKPEELRISSGETEDAANFLWLVTNSKPCPNCKSPIQKNEGCNHMKCSKCKFDFCWVCLESWKKHSSATGGYFRCNRFDAQSKADEKLGVMLSEATMRNHQMQELNRFIHYYTRFKNHQNSLKMEEPLLKSARDKMEVLATSLPSQEQQGQASVEKGTRFVEEGVKELLKARRVLCGSYVYGYYLEDNGYNKTIFEYMQNELEEVTEKLSEMVARQYLVTPRRQIIATTLLARRRRHKFVRAVSRGLLPPETPPALRRARKRRLPGLVGMDPPDDMENVEAMSRTLDPSQPWVKDSRGCHTNLAALLDWPDLDSDEEESNLNQALTLTLLGKCNRKACPRPRARNPRTGTIHDYCSLHCAQRAKYLPEQGDGESSSSSSWEVCDSSMELLIALEMSRLQMIEDEARRRLSWLQEHSREQGWDGSGDTRPQQGCVEGPVLPGTSVANSSIFSYEVPCGSRSQSGGGGSSHSEASAWIRPELSEGAISYQPSSAEIAVDYFLKKLANKEISQRNLNIEKRWTENNKVEKDLLCFPKTTAPGEMEDGLFQYGDLHENSRLLPPLDLRRDLRRSQSLGDLKTCEESLCLFDVDHAHQDHPEESLRRQFAAVAAAARVSMEDEGTESGGDVENTDPGGASEIIGDMDSPLMDLEVRGILSHLEESSDIGVGEGSSEKASQEPSFQLVVDEGTDKDESNSTEQSSSATAANIKGLRIHISHSAKLEGQSSNEYESETGIPNSPTLYISGVSICRSPEPRSPKVHHREARSPSLTLPLCCTPEPRLRLEGRLDTSPLPIYSRSRSSSLVVPSSSNLSPRVCARASGTSLHLSSLSLQATRATSPFLTGELRVSRSASEPEKGRLVFQFPKSPTDGALSSVLHVEESNLSSDDFHEALFLGKSPKPVKKKRSKNERNKGAKERSKSEKDGKDRGKGKDKAKDNGKEGKERKDSKDKRKTKELTSTV</sequence>
<dbReference type="FunFam" id="1.25.40.20:FF:000040">
    <property type="entry name" value="RBR-type E3 ubiquitin transferase"/>
    <property type="match status" value="1"/>
</dbReference>
<name>A0A0P4WEJ8_SCYOL</name>
<evidence type="ECO:0000259" key="14">
    <source>
        <dbReference type="PROSITE" id="PS50089"/>
    </source>
</evidence>
<dbReference type="Pfam" id="PF22191">
    <property type="entry name" value="IBR_1"/>
    <property type="match status" value="1"/>
</dbReference>
<evidence type="ECO:0000256" key="5">
    <source>
        <dbReference type="ARBA" id="ARBA00022723"/>
    </source>
</evidence>
<dbReference type="EMBL" id="GDRN01063922">
    <property type="protein sequence ID" value="JAI64917.1"/>
    <property type="molecule type" value="Transcribed_RNA"/>
</dbReference>
<comment type="similarity">
    <text evidence="2">Belongs to the RBR family. Ariadne subfamily.</text>
</comment>
<evidence type="ECO:0000256" key="8">
    <source>
        <dbReference type="ARBA" id="ARBA00022786"/>
    </source>
</evidence>
<keyword evidence="5" id="KW-0479">Metal-binding</keyword>
<dbReference type="PROSITE" id="PS50297">
    <property type="entry name" value="ANK_REP_REGION"/>
    <property type="match status" value="1"/>
</dbReference>
<dbReference type="InterPro" id="IPR047564">
    <property type="entry name" value="Rcat_RBR_ANKIB1"/>
</dbReference>
<dbReference type="InterPro" id="IPR001841">
    <property type="entry name" value="Znf_RING"/>
</dbReference>
<dbReference type="SUPFAM" id="SSF57850">
    <property type="entry name" value="RING/U-box"/>
    <property type="match status" value="3"/>
</dbReference>
<evidence type="ECO:0000256" key="11">
    <source>
        <dbReference type="PROSITE-ProRule" id="PRU00175"/>
    </source>
</evidence>
<proteinExistence type="inferred from homology"/>
<dbReference type="GO" id="GO:0016567">
    <property type="term" value="P:protein ubiquitination"/>
    <property type="evidence" value="ECO:0007669"/>
    <property type="project" value="InterPro"/>
</dbReference>
<dbReference type="InterPro" id="IPR031127">
    <property type="entry name" value="E3_UB_ligase_RBR"/>
</dbReference>
<evidence type="ECO:0000256" key="2">
    <source>
        <dbReference type="ARBA" id="ARBA00005884"/>
    </source>
</evidence>
<feature type="repeat" description="ANK" evidence="10">
    <location>
        <begin position="133"/>
        <end position="165"/>
    </location>
</feature>
<dbReference type="SMART" id="SM00647">
    <property type="entry name" value="IBR"/>
    <property type="match status" value="2"/>
</dbReference>
<dbReference type="Gene3D" id="1.20.120.1750">
    <property type="match status" value="1"/>
</dbReference>
<evidence type="ECO:0000313" key="17">
    <source>
        <dbReference type="EMBL" id="JAI64917.1"/>
    </source>
</evidence>
<dbReference type="Pfam" id="PF01485">
    <property type="entry name" value="IBR"/>
    <property type="match status" value="1"/>
</dbReference>
<accession>A0A0P4WEJ8</accession>
<dbReference type="InterPro" id="IPR002867">
    <property type="entry name" value="IBR_dom"/>
</dbReference>
<organism evidence="17">
    <name type="scientific">Scylla olivacea</name>
    <name type="common">Orange mud crab</name>
    <name type="synonym">Cancer olivacea</name>
    <dbReference type="NCBI Taxonomy" id="85551"/>
    <lineage>
        <taxon>Eukaryota</taxon>
        <taxon>Metazoa</taxon>
        <taxon>Ecdysozoa</taxon>
        <taxon>Arthropoda</taxon>
        <taxon>Crustacea</taxon>
        <taxon>Multicrustacea</taxon>
        <taxon>Malacostraca</taxon>
        <taxon>Eumalacostraca</taxon>
        <taxon>Eucarida</taxon>
        <taxon>Decapoda</taxon>
        <taxon>Pleocyemata</taxon>
        <taxon>Brachyura</taxon>
        <taxon>Eubrachyura</taxon>
        <taxon>Portunoidea</taxon>
        <taxon>Portunidae</taxon>
        <taxon>Portuninae</taxon>
        <taxon>Scylla</taxon>
    </lineage>
</organism>
<feature type="region of interest" description="Disordered" evidence="13">
    <location>
        <begin position="1178"/>
        <end position="1197"/>
    </location>
</feature>
<evidence type="ECO:0000256" key="13">
    <source>
        <dbReference type="SAM" id="MobiDB-lite"/>
    </source>
</evidence>
<keyword evidence="8" id="KW-0833">Ubl conjugation pathway</keyword>
<feature type="region of interest" description="Disordered" evidence="13">
    <location>
        <begin position="1382"/>
        <end position="1450"/>
    </location>
</feature>
<dbReference type="InterPro" id="IPR007308">
    <property type="entry name" value="Rtr1/RPAP2_dom"/>
</dbReference>
<evidence type="ECO:0000256" key="9">
    <source>
        <dbReference type="ARBA" id="ARBA00022833"/>
    </source>
</evidence>
<dbReference type="InterPro" id="IPR044066">
    <property type="entry name" value="TRIAD_supradom"/>
</dbReference>
<dbReference type="Gene3D" id="1.25.40.20">
    <property type="entry name" value="Ankyrin repeat-containing domain"/>
    <property type="match status" value="1"/>
</dbReference>
<reference evidence="17" key="1">
    <citation type="submission" date="2015-09" db="EMBL/GenBank/DDBJ databases">
        <title>Scylla olivacea transcriptome.</title>
        <authorList>
            <person name="Ikhwanuddin M."/>
        </authorList>
    </citation>
    <scope>NUCLEOTIDE SEQUENCE</scope>
</reference>
<feature type="compositionally biased region" description="Polar residues" evidence="13">
    <location>
        <begin position="1186"/>
        <end position="1195"/>
    </location>
</feature>
<comment type="similarity">
    <text evidence="12">Belongs to the RPAP2 family.</text>
</comment>
<feature type="domain" description="RING-type" evidence="14">
    <location>
        <begin position="331"/>
        <end position="382"/>
    </location>
</feature>
<evidence type="ECO:0000256" key="10">
    <source>
        <dbReference type="PROSITE-ProRule" id="PRU00023"/>
    </source>
</evidence>
<evidence type="ECO:0000256" key="6">
    <source>
        <dbReference type="ARBA" id="ARBA00022737"/>
    </source>
</evidence>
<dbReference type="Pfam" id="PF00023">
    <property type="entry name" value="Ank"/>
    <property type="match status" value="1"/>
</dbReference>
<feature type="repeat" description="ANK" evidence="10">
    <location>
        <begin position="45"/>
        <end position="78"/>
    </location>
</feature>
<dbReference type="Pfam" id="PF19422">
    <property type="entry name" value="Ariadne"/>
    <property type="match status" value="1"/>
</dbReference>
<feature type="compositionally biased region" description="Basic and acidic residues" evidence="13">
    <location>
        <begin position="1398"/>
        <end position="1450"/>
    </location>
</feature>
<comment type="catalytic activity">
    <reaction evidence="1">
        <text>[E2 ubiquitin-conjugating enzyme]-S-ubiquitinyl-L-cysteine + [acceptor protein]-L-lysine = [E2 ubiquitin-conjugating enzyme]-L-cysteine + [acceptor protein]-N(6)-ubiquitinyl-L-lysine.</text>
        <dbReference type="EC" id="2.3.2.31"/>
    </reaction>
</comment>